<evidence type="ECO:0000313" key="4">
    <source>
        <dbReference type="EMBL" id="MBM7077703.1"/>
    </source>
</evidence>
<dbReference type="EMBL" id="JAFEUC010000007">
    <property type="protein sequence ID" value="MBM7077703.1"/>
    <property type="molecule type" value="Genomic_DNA"/>
</dbReference>
<evidence type="ECO:0000256" key="2">
    <source>
        <dbReference type="RuleBase" id="RU003707"/>
    </source>
</evidence>
<protein>
    <submittedName>
        <fullName evidence="4">Crotonase/enoyl-CoA hydratase family protein</fullName>
    </submittedName>
</protein>
<dbReference type="Proteomes" id="UP001518872">
    <property type="component" value="Unassembled WGS sequence"/>
</dbReference>
<dbReference type="PANTHER" id="PTHR43802">
    <property type="entry name" value="ENOYL-COA HYDRATASE"/>
    <property type="match status" value="1"/>
</dbReference>
<feature type="region of interest" description="Disordered" evidence="3">
    <location>
        <begin position="238"/>
        <end position="269"/>
    </location>
</feature>
<dbReference type="RefSeq" id="WP_204925657.1">
    <property type="nucleotide sequence ID" value="NZ_JAFEUC010000007.1"/>
</dbReference>
<feature type="compositionally biased region" description="Basic and acidic residues" evidence="3">
    <location>
        <begin position="248"/>
        <end position="269"/>
    </location>
</feature>
<dbReference type="InterPro" id="IPR029045">
    <property type="entry name" value="ClpP/crotonase-like_dom_sf"/>
</dbReference>
<dbReference type="Pfam" id="PF00378">
    <property type="entry name" value="ECH_1"/>
    <property type="match status" value="1"/>
</dbReference>
<evidence type="ECO:0000256" key="1">
    <source>
        <dbReference type="ARBA" id="ARBA00005254"/>
    </source>
</evidence>
<dbReference type="InterPro" id="IPR018376">
    <property type="entry name" value="Enoyl-CoA_hyd/isom_CS"/>
</dbReference>
<reference evidence="4 5" key="1">
    <citation type="submission" date="2021-02" db="EMBL/GenBank/DDBJ databases">
        <authorList>
            <person name="Ra J.-S."/>
        </authorList>
    </citation>
    <scope>NUCLEOTIDE SEQUENCE [LARGE SCALE GENOMIC DNA]</scope>
    <source>
        <strain evidence="4 5">MMS20-R1-14</strain>
    </source>
</reference>
<dbReference type="NCBIfam" id="NF006108">
    <property type="entry name" value="PRK08259.1"/>
    <property type="match status" value="1"/>
</dbReference>
<dbReference type="CDD" id="cd06558">
    <property type="entry name" value="crotonase-like"/>
    <property type="match status" value="1"/>
</dbReference>
<dbReference type="Gene3D" id="1.10.287.2460">
    <property type="match status" value="1"/>
</dbReference>
<dbReference type="Gene3D" id="3.90.226.10">
    <property type="entry name" value="2-enoyl-CoA Hydratase, Chain A, domain 1"/>
    <property type="match status" value="1"/>
</dbReference>
<evidence type="ECO:0000313" key="5">
    <source>
        <dbReference type="Proteomes" id="UP001518872"/>
    </source>
</evidence>
<name>A0ABS2IWE8_9ACTN</name>
<gene>
    <name evidence="4" type="ORF">JQX11_15355</name>
</gene>
<evidence type="ECO:0000256" key="3">
    <source>
        <dbReference type="SAM" id="MobiDB-lite"/>
    </source>
</evidence>
<comment type="caution">
    <text evidence="4">The sequence shown here is derived from an EMBL/GenBank/DDBJ whole genome shotgun (WGS) entry which is preliminary data.</text>
</comment>
<dbReference type="PROSITE" id="PS00166">
    <property type="entry name" value="ENOYL_COA_HYDRATASE"/>
    <property type="match status" value="1"/>
</dbReference>
<sequence length="269" mass="27693">MAVHVVRDGAVTTVILDRAASRNAVDGPTARALADAFRAFEADPDARVAVLWGAGGTFCSGADLKAIGTPSGNRVEPDGDGPMGPTRMALSKPVIAAISGYAVAGGLELALWCDLRVAESDAVLGVFCRRWGVPLIDGGTVRLPRLIGQSRAMDLILTGRPVPADEAYAMGLVNRVVAPGEARAAAERLAAEIARHPQICLRNDRASVLAGADRPEPEALATELAYGMDSLASDAPAGAARFAAGAGRHGESPDPGRHGESPDPGRHGE</sequence>
<dbReference type="InterPro" id="IPR001753">
    <property type="entry name" value="Enoyl-CoA_hydra/iso"/>
</dbReference>
<accession>A0ABS2IWE8</accession>
<proteinExistence type="inferred from homology"/>
<organism evidence="4 5">
    <name type="scientific">Micromonospora humida</name>
    <dbReference type="NCBI Taxonomy" id="2809018"/>
    <lineage>
        <taxon>Bacteria</taxon>
        <taxon>Bacillati</taxon>
        <taxon>Actinomycetota</taxon>
        <taxon>Actinomycetes</taxon>
        <taxon>Micromonosporales</taxon>
        <taxon>Micromonosporaceae</taxon>
        <taxon>Micromonospora</taxon>
    </lineage>
</organism>
<dbReference type="PANTHER" id="PTHR43802:SF1">
    <property type="entry name" value="IP11341P-RELATED"/>
    <property type="match status" value="1"/>
</dbReference>
<keyword evidence="5" id="KW-1185">Reference proteome</keyword>
<comment type="similarity">
    <text evidence="1 2">Belongs to the enoyl-CoA hydratase/isomerase family.</text>
</comment>
<dbReference type="SUPFAM" id="SSF52096">
    <property type="entry name" value="ClpP/crotonase"/>
    <property type="match status" value="1"/>
</dbReference>